<dbReference type="PANTHER" id="PTHR21015:SF22">
    <property type="entry name" value="GLYCOSYLTRANSFERASE"/>
    <property type="match status" value="1"/>
</dbReference>
<dbReference type="GO" id="GO:0051301">
    <property type="term" value="P:cell division"/>
    <property type="evidence" value="ECO:0007669"/>
    <property type="project" value="UniProtKB-KW"/>
</dbReference>
<evidence type="ECO:0000256" key="8">
    <source>
        <dbReference type="ARBA" id="ARBA00023306"/>
    </source>
</evidence>
<evidence type="ECO:0000256" key="6">
    <source>
        <dbReference type="ARBA" id="ARBA00022984"/>
    </source>
</evidence>
<evidence type="ECO:0000313" key="13">
    <source>
        <dbReference type="EMBL" id="OGE79233.1"/>
    </source>
</evidence>
<dbReference type="GO" id="GO:0005886">
    <property type="term" value="C:plasma membrane"/>
    <property type="evidence" value="ECO:0007669"/>
    <property type="project" value="UniProtKB-SubCell"/>
</dbReference>
<feature type="binding site" evidence="10">
    <location>
        <position position="297"/>
    </location>
    <ligand>
        <name>UDP-N-acetyl-alpha-D-glucosamine</name>
        <dbReference type="ChEBI" id="CHEBI:57705"/>
    </ligand>
</feature>
<dbReference type="GO" id="GO:0005975">
    <property type="term" value="P:carbohydrate metabolic process"/>
    <property type="evidence" value="ECO:0007669"/>
    <property type="project" value="InterPro"/>
</dbReference>
<organism evidence="13 14">
    <name type="scientific">Candidatus Doudnabacteria bacterium RIFCSPHIGHO2_01_FULL_46_14</name>
    <dbReference type="NCBI Taxonomy" id="1817824"/>
    <lineage>
        <taxon>Bacteria</taxon>
        <taxon>Candidatus Doudnaibacteriota</taxon>
    </lineage>
</organism>
<evidence type="ECO:0000256" key="1">
    <source>
        <dbReference type="ARBA" id="ARBA00022475"/>
    </source>
</evidence>
<proteinExistence type="inferred from homology"/>
<keyword evidence="3 10" id="KW-0328">Glycosyltransferase</keyword>
<dbReference type="Pfam" id="PF04101">
    <property type="entry name" value="Glyco_tran_28_C"/>
    <property type="match status" value="1"/>
</dbReference>
<dbReference type="UniPathway" id="UPA00219"/>
<dbReference type="Gene3D" id="3.40.50.2000">
    <property type="entry name" value="Glycogen Phosphorylase B"/>
    <property type="match status" value="2"/>
</dbReference>
<gene>
    <name evidence="10" type="primary">murG</name>
    <name evidence="13" type="ORF">A2751_04555</name>
</gene>
<evidence type="ECO:0000256" key="10">
    <source>
        <dbReference type="HAMAP-Rule" id="MF_00033"/>
    </source>
</evidence>
<dbReference type="GO" id="GO:0071555">
    <property type="term" value="P:cell wall organization"/>
    <property type="evidence" value="ECO:0007669"/>
    <property type="project" value="UniProtKB-KW"/>
</dbReference>
<evidence type="ECO:0000256" key="3">
    <source>
        <dbReference type="ARBA" id="ARBA00022676"/>
    </source>
</evidence>
<evidence type="ECO:0000256" key="2">
    <source>
        <dbReference type="ARBA" id="ARBA00022618"/>
    </source>
</evidence>
<keyword evidence="9 10" id="KW-0961">Cell wall biogenesis/degradation</keyword>
<feature type="binding site" evidence="10">
    <location>
        <begin position="10"/>
        <end position="12"/>
    </location>
    <ligand>
        <name>UDP-N-acetyl-alpha-D-glucosamine</name>
        <dbReference type="ChEBI" id="CHEBI:57705"/>
    </ligand>
</feature>
<dbReference type="GO" id="GO:0008360">
    <property type="term" value="P:regulation of cell shape"/>
    <property type="evidence" value="ECO:0007669"/>
    <property type="project" value="UniProtKB-KW"/>
</dbReference>
<comment type="caution">
    <text evidence="13">The sequence shown here is derived from an EMBL/GenBank/DDBJ whole genome shotgun (WGS) entry which is preliminary data.</text>
</comment>
<comment type="caution">
    <text evidence="10">Lacks conserved residue(s) required for the propagation of feature annotation.</text>
</comment>
<dbReference type="GO" id="GO:0009252">
    <property type="term" value="P:peptidoglycan biosynthetic process"/>
    <property type="evidence" value="ECO:0007669"/>
    <property type="project" value="UniProtKB-UniRule"/>
</dbReference>
<comment type="pathway">
    <text evidence="10">Cell wall biogenesis; peptidoglycan biosynthesis.</text>
</comment>
<keyword evidence="7 10" id="KW-0472">Membrane</keyword>
<sequence>MTIFLVGGGTGGATAPVLAVGEALKQIRPDAKFYFIGNNGVEKKMIAKSKLPLAYLSIPAGKWRRYFSLMNLVDLFKTAAGFLKSFYLISRYSPDIIFGAGSFVQVPIVWAAFFRRVPVVIHQPDFELLLSTRLAAPIARAITVSFAGSEKDVPEFSGLLKKIKKSKVHVTGNPVRKEILGGSKDRAIKIFSLNKDYPVILIMGGSQGAVKLNDIIENAATELVKYVQIIHIKGGKGSGGEDFRNPHYHAYEYLGADLRDAYEAADFVVCRGGISTIAELSLLGKASMVVPLPNSSQETNAELLAETKSAVVVFEEFLNPELLVKLVRKVLWNVEAMQTMKANIRHLLPRNADKKIAKIILDIYAQ</sequence>
<keyword evidence="6 10" id="KW-0573">Peptidoglycan synthesis</keyword>
<feature type="binding site" evidence="10">
    <location>
        <position position="206"/>
    </location>
    <ligand>
        <name>UDP-N-acetyl-alpha-D-glucosamine</name>
        <dbReference type="ChEBI" id="CHEBI:57705"/>
    </ligand>
</feature>
<dbReference type="GO" id="GO:0050511">
    <property type="term" value="F:undecaprenyldiphospho-muramoylpentapeptide beta-N-acetylglucosaminyltransferase activity"/>
    <property type="evidence" value="ECO:0007669"/>
    <property type="project" value="UniProtKB-UniRule"/>
</dbReference>
<evidence type="ECO:0000259" key="11">
    <source>
        <dbReference type="Pfam" id="PF03033"/>
    </source>
</evidence>
<reference evidence="13 14" key="1">
    <citation type="journal article" date="2016" name="Nat. Commun.">
        <title>Thousands of microbial genomes shed light on interconnected biogeochemical processes in an aquifer system.</title>
        <authorList>
            <person name="Anantharaman K."/>
            <person name="Brown C.T."/>
            <person name="Hug L.A."/>
            <person name="Sharon I."/>
            <person name="Castelle C.J."/>
            <person name="Probst A.J."/>
            <person name="Thomas B.C."/>
            <person name="Singh A."/>
            <person name="Wilkins M.J."/>
            <person name="Karaoz U."/>
            <person name="Brodie E.L."/>
            <person name="Williams K.H."/>
            <person name="Hubbard S.S."/>
            <person name="Banfield J.F."/>
        </authorList>
    </citation>
    <scope>NUCLEOTIDE SEQUENCE [LARGE SCALE GENOMIC DNA]</scope>
</reference>
<evidence type="ECO:0000259" key="12">
    <source>
        <dbReference type="Pfam" id="PF04101"/>
    </source>
</evidence>
<comment type="similarity">
    <text evidence="10">Belongs to the glycosyltransferase 28 family. MurG subfamily.</text>
</comment>
<name>A0A1F5NNT7_9BACT</name>
<protein>
    <recommendedName>
        <fullName evidence="10">UDP-N-acetylglucosamine--N-acetylmuramyl-(pentapeptide) pyrophosphoryl-undecaprenol N-acetylglucosamine transferase</fullName>
        <ecNumber evidence="10">2.4.1.227</ecNumber>
    </recommendedName>
    <alternativeName>
        <fullName evidence="10">Undecaprenyl-PP-MurNAc-pentapeptide-UDPGlcNAc GlcNAc transferase</fullName>
    </alternativeName>
</protein>
<keyword evidence="2 10" id="KW-0132">Cell division</keyword>
<evidence type="ECO:0000256" key="4">
    <source>
        <dbReference type="ARBA" id="ARBA00022679"/>
    </source>
</evidence>
<comment type="function">
    <text evidence="10">Cell wall formation. Catalyzes the transfer of a GlcNAc subunit on undecaprenyl-pyrophosphoryl-MurNAc-pentapeptide (lipid intermediate I) to form undecaprenyl-pyrophosphoryl-MurNAc-(pentapeptide)GlcNAc (lipid intermediate II).</text>
</comment>
<dbReference type="Pfam" id="PF03033">
    <property type="entry name" value="Glyco_transf_28"/>
    <property type="match status" value="1"/>
</dbReference>
<evidence type="ECO:0000256" key="9">
    <source>
        <dbReference type="ARBA" id="ARBA00023316"/>
    </source>
</evidence>
<dbReference type="GO" id="GO:0051991">
    <property type="term" value="F:UDP-N-acetyl-D-glucosamine:N-acetylmuramoyl-L-alanyl-D-glutamyl-meso-2,6-diaminopimelyl-D-alanyl-D-alanine-diphosphoundecaprenol 4-beta-N-acetylglucosaminlytransferase activity"/>
    <property type="evidence" value="ECO:0007669"/>
    <property type="project" value="RHEA"/>
</dbReference>
<dbReference type="CDD" id="cd03785">
    <property type="entry name" value="GT28_MurG"/>
    <property type="match status" value="1"/>
</dbReference>
<dbReference type="InterPro" id="IPR006009">
    <property type="entry name" value="GlcNAc_MurG"/>
</dbReference>
<comment type="catalytic activity">
    <reaction evidence="10">
        <text>di-trans,octa-cis-undecaprenyl diphospho-N-acetyl-alpha-D-muramoyl-L-alanyl-D-glutamyl-meso-2,6-diaminopimeloyl-D-alanyl-D-alanine + UDP-N-acetyl-alpha-D-glucosamine = di-trans,octa-cis-undecaprenyl diphospho-[N-acetyl-alpha-D-glucosaminyl-(1-&gt;4)]-N-acetyl-alpha-D-muramoyl-L-alanyl-D-glutamyl-meso-2,6-diaminopimeloyl-D-alanyl-D-alanine + UDP + H(+)</text>
        <dbReference type="Rhea" id="RHEA:31227"/>
        <dbReference type="ChEBI" id="CHEBI:15378"/>
        <dbReference type="ChEBI" id="CHEBI:57705"/>
        <dbReference type="ChEBI" id="CHEBI:58223"/>
        <dbReference type="ChEBI" id="CHEBI:61387"/>
        <dbReference type="ChEBI" id="CHEBI:61388"/>
        <dbReference type="EC" id="2.4.1.227"/>
    </reaction>
</comment>
<dbReference type="EMBL" id="MFEK01000006">
    <property type="protein sequence ID" value="OGE79233.1"/>
    <property type="molecule type" value="Genomic_DNA"/>
</dbReference>
<dbReference type="EC" id="2.4.1.227" evidence="10"/>
<evidence type="ECO:0000256" key="5">
    <source>
        <dbReference type="ARBA" id="ARBA00022960"/>
    </source>
</evidence>
<keyword evidence="8 10" id="KW-0131">Cell cycle</keyword>
<dbReference type="AlphaFoldDB" id="A0A1F5NNT7"/>
<keyword evidence="1 10" id="KW-1003">Cell membrane</keyword>
<dbReference type="PANTHER" id="PTHR21015">
    <property type="entry name" value="UDP-N-ACETYLGLUCOSAMINE--N-ACETYLMURAMYL-(PENTAPEPTIDE) PYROPHOSPHORYL-UNDECAPRENOL N-ACETYLGLUCOSAMINE TRANSFERASE 1"/>
    <property type="match status" value="1"/>
</dbReference>
<evidence type="ECO:0000256" key="7">
    <source>
        <dbReference type="ARBA" id="ARBA00023136"/>
    </source>
</evidence>
<dbReference type="STRING" id="1817824.A2751_04555"/>
<dbReference type="InterPro" id="IPR004276">
    <property type="entry name" value="GlycoTrans_28_N"/>
</dbReference>
<feature type="binding site" evidence="10">
    <location>
        <position position="176"/>
    </location>
    <ligand>
        <name>UDP-N-acetyl-alpha-D-glucosamine</name>
        <dbReference type="ChEBI" id="CHEBI:57705"/>
    </ligand>
</feature>
<feature type="domain" description="Glycosyltransferase family 28 N-terminal" evidence="11">
    <location>
        <begin position="3"/>
        <end position="142"/>
    </location>
</feature>
<keyword evidence="4 10" id="KW-0808">Transferase</keyword>
<accession>A0A1F5NNT7</accession>
<evidence type="ECO:0000313" key="14">
    <source>
        <dbReference type="Proteomes" id="UP000176864"/>
    </source>
</evidence>
<feature type="domain" description="Glycosyl transferase family 28 C-terminal" evidence="12">
    <location>
        <begin position="199"/>
        <end position="344"/>
    </location>
</feature>
<keyword evidence="5 10" id="KW-0133">Cell shape</keyword>
<comment type="subcellular location">
    <subcellularLocation>
        <location evidence="10">Cell membrane</location>
        <topology evidence="10">Peripheral membrane protein</topology>
        <orientation evidence="10">Cytoplasmic side</orientation>
    </subcellularLocation>
</comment>
<dbReference type="HAMAP" id="MF_00033">
    <property type="entry name" value="MurG"/>
    <property type="match status" value="1"/>
</dbReference>
<dbReference type="Proteomes" id="UP000176864">
    <property type="component" value="Unassembled WGS sequence"/>
</dbReference>
<dbReference type="InterPro" id="IPR007235">
    <property type="entry name" value="Glyco_trans_28_C"/>
</dbReference>
<dbReference type="SUPFAM" id="SSF53756">
    <property type="entry name" value="UDP-Glycosyltransferase/glycogen phosphorylase"/>
    <property type="match status" value="1"/>
</dbReference>